<dbReference type="InterPro" id="IPR038318">
    <property type="entry name" value="KdpD_sf"/>
</dbReference>
<dbReference type="Gene3D" id="3.40.50.300">
    <property type="entry name" value="P-loop containing nucleotide triphosphate hydrolases"/>
    <property type="match status" value="1"/>
</dbReference>
<protein>
    <recommendedName>
        <fullName evidence="3">histidine kinase</fullName>
        <ecNumber evidence="3">2.7.13.3</ecNumber>
    </recommendedName>
</protein>
<feature type="transmembrane region" description="Helical" evidence="13">
    <location>
        <begin position="458"/>
        <end position="476"/>
    </location>
</feature>
<dbReference type="Pfam" id="PF02702">
    <property type="entry name" value="KdpD"/>
    <property type="match status" value="1"/>
</dbReference>
<accession>A0A0E1X8H3</accession>
<dbReference type="InterPro" id="IPR005467">
    <property type="entry name" value="His_kinase_dom"/>
</dbReference>
<comment type="subcellular location">
    <subcellularLocation>
        <location evidence="2">Membrane</location>
        <topology evidence="2">Multi-pass membrane protein</topology>
    </subcellularLocation>
</comment>
<reference evidence="15" key="1">
    <citation type="submission" date="2010-05" db="EMBL/GenBank/DDBJ databases">
        <authorList>
            <person name="Muzny D."/>
            <person name="Qin X."/>
            <person name="Buhay C."/>
            <person name="Dugan-Rocha S."/>
            <person name="Ding Y."/>
            <person name="Chen G."/>
            <person name="Hawes A."/>
            <person name="Holder M."/>
            <person name="Jhangiani S."/>
            <person name="Johnson A."/>
            <person name="Khan Z."/>
            <person name="Li Z."/>
            <person name="Liu W."/>
            <person name="Liu X."/>
            <person name="Perez L."/>
            <person name="Shen H."/>
            <person name="Wang Q."/>
            <person name="Watt J."/>
            <person name="Xi L."/>
            <person name="Xin Y."/>
            <person name="Zhou J."/>
            <person name="Deng J."/>
            <person name="Jiang H."/>
            <person name="Liu Y."/>
            <person name="Qu J."/>
            <person name="Song X.-Z."/>
            <person name="Zhang L."/>
            <person name="Villasana D."/>
            <person name="Johnson A."/>
            <person name="Liu J."/>
            <person name="Liyanage D."/>
            <person name="Lorensuhewa L."/>
            <person name="Robinson T."/>
            <person name="Song A."/>
            <person name="Song B.-B."/>
            <person name="Dinh H."/>
            <person name="Thornton R."/>
            <person name="Coyle M."/>
            <person name="Francisco L."/>
            <person name="Jackson L."/>
            <person name="Javaid M."/>
            <person name="Korchina V."/>
            <person name="Kovar C."/>
            <person name="Mata R."/>
            <person name="Mathew T."/>
            <person name="Ngo R."/>
            <person name="Nguyen L."/>
            <person name="Nguyen N."/>
            <person name="Okwuonu G."/>
            <person name="Ongeri F."/>
            <person name="Pham C."/>
            <person name="Simmons D."/>
            <person name="Wilczek-Boney K."/>
            <person name="Hale W."/>
            <person name="Jakkamsetti A."/>
            <person name="Pham P."/>
            <person name="Ruth R."/>
            <person name="San Lucas F."/>
            <person name="Warren J."/>
            <person name="Zhang J."/>
            <person name="Zhao Z."/>
            <person name="Zhou C."/>
            <person name="Zhu D."/>
            <person name="Lee S."/>
            <person name="Bess C."/>
            <person name="Blankenburg K."/>
            <person name="Forbes L."/>
            <person name="Fu Q."/>
            <person name="Gubbala S."/>
            <person name="Hirani K."/>
            <person name="Jayaseelan J.C."/>
            <person name="Lara F."/>
            <person name="Munidasa M."/>
            <person name="Palculict T."/>
            <person name="Patil S."/>
            <person name="Pu L.-L."/>
            <person name="Saada N."/>
            <person name="Tang L."/>
            <person name="Weissenberger G."/>
            <person name="Zhu Y."/>
            <person name="Hemphill L."/>
            <person name="Shang Y."/>
            <person name="Youmans B."/>
            <person name="Ayvaz T."/>
            <person name="Ross M."/>
            <person name="Santibanez J."/>
            <person name="Aqrawi P."/>
            <person name="Gross S."/>
            <person name="Joshi V."/>
            <person name="Fowler G."/>
            <person name="Nazareth L."/>
            <person name="Reid J."/>
            <person name="Worley K."/>
            <person name="Petrosino J."/>
            <person name="Highlander S."/>
            <person name="Gibbs R."/>
        </authorList>
    </citation>
    <scope>NUCLEOTIDE SEQUENCE [LARGE SCALE GENOMIC DNA]</scope>
    <source>
        <strain evidence="15">MN8</strain>
    </source>
</reference>
<keyword evidence="12 13" id="KW-0472">Membrane</keyword>
<keyword evidence="5" id="KW-0808">Transferase</keyword>
<feature type="transmembrane region" description="Helical" evidence="13">
    <location>
        <begin position="488"/>
        <end position="508"/>
    </location>
</feature>
<evidence type="ECO:0000313" key="15">
    <source>
        <dbReference type="EMBL" id="EFH95699.1"/>
    </source>
</evidence>
<evidence type="ECO:0000256" key="2">
    <source>
        <dbReference type="ARBA" id="ARBA00004141"/>
    </source>
</evidence>
<dbReference type="PROSITE" id="PS50109">
    <property type="entry name" value="HIS_KIN"/>
    <property type="match status" value="1"/>
</dbReference>
<evidence type="ECO:0000256" key="12">
    <source>
        <dbReference type="ARBA" id="ARBA00023136"/>
    </source>
</evidence>
<evidence type="ECO:0000256" key="4">
    <source>
        <dbReference type="ARBA" id="ARBA00022553"/>
    </source>
</evidence>
<dbReference type="Gene3D" id="3.30.565.10">
    <property type="entry name" value="Histidine kinase-like ATPase, C-terminal domain"/>
    <property type="match status" value="1"/>
</dbReference>
<keyword evidence="9" id="KW-0067">ATP-binding</keyword>
<dbReference type="InterPro" id="IPR003852">
    <property type="entry name" value="Sig_transdc_His_kinase_KdpD_N"/>
</dbReference>
<dbReference type="SUPFAM" id="SSF55874">
    <property type="entry name" value="ATPase domain of HSP90 chaperone/DNA topoisomerase II/histidine kinase"/>
    <property type="match status" value="1"/>
</dbReference>
<comment type="caution">
    <text evidence="15">The sequence shown here is derived from an EMBL/GenBank/DDBJ whole genome shotgun (WGS) entry which is preliminary data.</text>
</comment>
<dbReference type="PRINTS" id="PR00344">
    <property type="entry name" value="BCTRLSENSOR"/>
</dbReference>
<dbReference type="InterPro" id="IPR027417">
    <property type="entry name" value="P-loop_NTPase"/>
</dbReference>
<dbReference type="EC" id="2.7.13.3" evidence="3"/>
<dbReference type="InterPro" id="IPR003661">
    <property type="entry name" value="HisK_dim/P_dom"/>
</dbReference>
<evidence type="ECO:0000256" key="11">
    <source>
        <dbReference type="ARBA" id="ARBA00023012"/>
    </source>
</evidence>
<keyword evidence="10 13" id="KW-1133">Transmembrane helix</keyword>
<keyword evidence="7" id="KW-0547">Nucleotide-binding</keyword>
<keyword evidence="11" id="KW-0902">Two-component regulatory system</keyword>
<gene>
    <name evidence="15" type="ORF">HMPREF0769_11082</name>
</gene>
<dbReference type="Gene3D" id="1.20.120.620">
    <property type="entry name" value="Backbone structure of the membrane domain of e. Coli histidine kinase receptor kdpd"/>
    <property type="match status" value="1"/>
</dbReference>
<keyword evidence="4" id="KW-0597">Phosphoprotein</keyword>
<evidence type="ECO:0000256" key="7">
    <source>
        <dbReference type="ARBA" id="ARBA00022741"/>
    </source>
</evidence>
<dbReference type="Gene3D" id="3.30.450.40">
    <property type="match status" value="1"/>
</dbReference>
<dbReference type="CDD" id="cd00075">
    <property type="entry name" value="HATPase"/>
    <property type="match status" value="1"/>
</dbReference>
<dbReference type="PANTHER" id="PTHR45569:SF1">
    <property type="entry name" value="SENSOR PROTEIN KDPD"/>
    <property type="match status" value="1"/>
</dbReference>
<evidence type="ECO:0000256" key="3">
    <source>
        <dbReference type="ARBA" id="ARBA00012438"/>
    </source>
</evidence>
<feature type="transmembrane region" description="Helical" evidence="13">
    <location>
        <begin position="436"/>
        <end position="453"/>
    </location>
</feature>
<dbReference type="InterPro" id="IPR003594">
    <property type="entry name" value="HATPase_dom"/>
</dbReference>
<dbReference type="GO" id="GO:0005886">
    <property type="term" value="C:plasma membrane"/>
    <property type="evidence" value="ECO:0007669"/>
    <property type="project" value="TreeGrafter"/>
</dbReference>
<dbReference type="SMART" id="SM00387">
    <property type="entry name" value="HATPase_c"/>
    <property type="match status" value="1"/>
</dbReference>
<evidence type="ECO:0000256" key="10">
    <source>
        <dbReference type="ARBA" id="ARBA00022989"/>
    </source>
</evidence>
<dbReference type="SMART" id="SM00388">
    <property type="entry name" value="HisKA"/>
    <property type="match status" value="1"/>
</dbReference>
<dbReference type="InterPro" id="IPR036097">
    <property type="entry name" value="HisK_dim/P_sf"/>
</dbReference>
<feature type="domain" description="Histidine kinase" evidence="14">
    <location>
        <begin position="684"/>
        <end position="904"/>
    </location>
</feature>
<keyword evidence="6 13" id="KW-0812">Transmembrane</keyword>
<dbReference type="Pfam" id="PF02518">
    <property type="entry name" value="HATPase_c"/>
    <property type="match status" value="1"/>
</dbReference>
<evidence type="ECO:0000256" key="6">
    <source>
        <dbReference type="ARBA" id="ARBA00022692"/>
    </source>
</evidence>
<evidence type="ECO:0000256" key="8">
    <source>
        <dbReference type="ARBA" id="ARBA00022777"/>
    </source>
</evidence>
<evidence type="ECO:0000256" key="1">
    <source>
        <dbReference type="ARBA" id="ARBA00000085"/>
    </source>
</evidence>
<evidence type="ECO:0000256" key="9">
    <source>
        <dbReference type="ARBA" id="ARBA00022840"/>
    </source>
</evidence>
<sequence>MYAEINFIAFNCEEYYDIAIEVKVMSNTESLNIGKKRGSLTIYIGYSPGVGKTFEMLSNAIELFQSNVDIKLGYIEPHQRDETNALAEQLPKIATNFTKHGSHHFQYLDVDRIIEESPTIVLIDELAHTNISRDRHEKRYMDIEEILNHGIDVHTTLNIQHIESLSSQIELMTGVHVKERVPDYFIMSADVLEVVDISPEQLIKRLKAGKVYKKDRLDVAFSNFFTYAHLSELRTLTLRTVADLMSDKEKVRHNHKTSLKPHIAVAISGSIYNEAVIKEAFHIAQKEHAKFTAIYIDVFEKSRQYKDSQKQVHQHLMLAKSLGAKVKVVYSQTVALGLDEWCKNQDVTKLIIGQHIRNKRRDFFNKPLIDHLMSFEHSYKIEIVPIKQIPVELKMNKSPYRPKGKRFAIDMLKMILIQIICVMMGLWIYQLDKHESSTIILMIFLIGIILLSIWTRSYIIGFLAAIINVFVFNYFFTEPRYTFEVYRFDYPITFIVSILTSILTSALLKQIKFQYAITKKQLYRTDLLFQFNDSIKQTYTVENLLINAGYQINQLLQQSITIYVINQSKVIKTIPLQNHIDNKTQQHEQALSWVIKNERQAGATTDTFPGINKWLIPIGTSPIKGILAIDYQSSQVINPYDASILESMLNELSLAVENVTLLKQTRESMLQAERQLTHSNFLRSISHDIRTPLTTIMGNLDILVSHSKDMSIIEKEQLLVHSFQESQYLYLLVTNILSLTKLQSSNVQIKLQPYLVSELVEEIDMILERRHLKKRITVSSSVDLQFIHIDSKLILQALFNLIENAVKHTSTDTKINLSIRYASDEQIEFAVIDEGPGISIEEQQKIFEPFYTGSNKYFKDNQKESMGLGLYLVQTILHKHQSNLQYKPNQPHGSIFYFNIDTDFNEGDI</sequence>
<evidence type="ECO:0000259" key="14">
    <source>
        <dbReference type="PROSITE" id="PS50109"/>
    </source>
</evidence>
<dbReference type="InterPro" id="IPR052023">
    <property type="entry name" value="Histidine_kinase_KdpD"/>
</dbReference>
<dbReference type="AlphaFoldDB" id="A0A0E1X8H3"/>
<dbReference type="Gene3D" id="1.10.287.130">
    <property type="match status" value="1"/>
</dbReference>
<dbReference type="GO" id="GO:0005737">
    <property type="term" value="C:cytoplasm"/>
    <property type="evidence" value="ECO:0007669"/>
    <property type="project" value="UniProtKB-ARBA"/>
</dbReference>
<dbReference type="InterPro" id="IPR025201">
    <property type="entry name" value="KdpD_TM"/>
</dbReference>
<dbReference type="HOGENOM" id="CLU_000445_113_3_9"/>
<dbReference type="InterPro" id="IPR036890">
    <property type="entry name" value="HATPase_C_sf"/>
</dbReference>
<dbReference type="Pfam" id="PF13493">
    <property type="entry name" value="DUF4118"/>
    <property type="match status" value="1"/>
</dbReference>
<name>A0A0E1X8H3_STAAU</name>
<evidence type="ECO:0000256" key="5">
    <source>
        <dbReference type="ARBA" id="ARBA00022679"/>
    </source>
</evidence>
<dbReference type="SUPFAM" id="SSF52402">
    <property type="entry name" value="Adenine nucleotide alpha hydrolases-like"/>
    <property type="match status" value="1"/>
</dbReference>
<dbReference type="InterPro" id="IPR029016">
    <property type="entry name" value="GAF-like_dom_sf"/>
</dbReference>
<dbReference type="GO" id="GO:0005524">
    <property type="term" value="F:ATP binding"/>
    <property type="evidence" value="ECO:0007669"/>
    <property type="project" value="UniProtKB-KW"/>
</dbReference>
<dbReference type="InterPro" id="IPR004358">
    <property type="entry name" value="Sig_transdc_His_kin-like_C"/>
</dbReference>
<feature type="transmembrane region" description="Helical" evidence="13">
    <location>
        <begin position="411"/>
        <end position="430"/>
    </location>
</feature>
<comment type="catalytic activity">
    <reaction evidence="1">
        <text>ATP + protein L-histidine = ADP + protein N-phospho-L-histidine.</text>
        <dbReference type="EC" id="2.7.13.3"/>
    </reaction>
</comment>
<dbReference type="FunFam" id="3.40.50.300:FF:000483">
    <property type="entry name" value="Sensor histidine kinase KdpD"/>
    <property type="match status" value="1"/>
</dbReference>
<dbReference type="GO" id="GO:0000155">
    <property type="term" value="F:phosphorelay sensor kinase activity"/>
    <property type="evidence" value="ECO:0007669"/>
    <property type="project" value="InterPro"/>
</dbReference>
<dbReference type="Proteomes" id="UP000003455">
    <property type="component" value="Chromosome"/>
</dbReference>
<dbReference type="CDD" id="cd01987">
    <property type="entry name" value="USP_KdpD-like"/>
    <property type="match status" value="1"/>
</dbReference>
<proteinExistence type="predicted"/>
<dbReference type="PANTHER" id="PTHR45569">
    <property type="entry name" value="SENSOR PROTEIN KDPD"/>
    <property type="match status" value="1"/>
</dbReference>
<organism evidence="15">
    <name type="scientific">Staphylococcus aureus subsp. aureus MN8</name>
    <dbReference type="NCBI Taxonomy" id="548470"/>
    <lineage>
        <taxon>Bacteria</taxon>
        <taxon>Bacillati</taxon>
        <taxon>Bacillota</taxon>
        <taxon>Bacilli</taxon>
        <taxon>Bacillales</taxon>
        <taxon>Staphylococcaceae</taxon>
        <taxon>Staphylococcus</taxon>
    </lineage>
</organism>
<dbReference type="Pfam" id="PF00512">
    <property type="entry name" value="HisKA"/>
    <property type="match status" value="1"/>
</dbReference>
<evidence type="ECO:0000256" key="13">
    <source>
        <dbReference type="SAM" id="Phobius"/>
    </source>
</evidence>
<keyword evidence="8 15" id="KW-0418">Kinase</keyword>
<dbReference type="CDD" id="cd00082">
    <property type="entry name" value="HisKA"/>
    <property type="match status" value="1"/>
</dbReference>
<dbReference type="SUPFAM" id="SSF47384">
    <property type="entry name" value="Homodimeric domain of signal transducing histidine kinase"/>
    <property type="match status" value="1"/>
</dbReference>
<dbReference type="EMBL" id="ACJA02000002">
    <property type="protein sequence ID" value="EFH95699.1"/>
    <property type="molecule type" value="Genomic_DNA"/>
</dbReference>